<dbReference type="Pfam" id="PF20741">
    <property type="entry name" value="GKRP-like_C"/>
    <property type="match status" value="1"/>
</dbReference>
<dbReference type="Pfam" id="PF22198">
    <property type="entry name" value="GKRP_SIS_2"/>
    <property type="match status" value="1"/>
</dbReference>
<dbReference type="GO" id="GO:0042593">
    <property type="term" value="P:glucose homeostasis"/>
    <property type="evidence" value="ECO:0007669"/>
    <property type="project" value="TreeGrafter"/>
</dbReference>
<dbReference type="PANTHER" id="PTHR10088">
    <property type="entry name" value="GLUCOKINASE REGULATORY PROTEIN"/>
    <property type="match status" value="1"/>
</dbReference>
<organism evidence="3 4">
    <name type="scientific">Aldrovandia affinis</name>
    <dbReference type="NCBI Taxonomy" id="143900"/>
    <lineage>
        <taxon>Eukaryota</taxon>
        <taxon>Metazoa</taxon>
        <taxon>Chordata</taxon>
        <taxon>Craniata</taxon>
        <taxon>Vertebrata</taxon>
        <taxon>Euteleostomi</taxon>
        <taxon>Actinopterygii</taxon>
        <taxon>Neopterygii</taxon>
        <taxon>Teleostei</taxon>
        <taxon>Notacanthiformes</taxon>
        <taxon>Halosauridae</taxon>
        <taxon>Aldrovandia</taxon>
    </lineage>
</organism>
<dbReference type="AlphaFoldDB" id="A0AAD7S8U2"/>
<keyword evidence="4" id="KW-1185">Reference proteome</keyword>
<dbReference type="GO" id="GO:0005654">
    <property type="term" value="C:nucleoplasm"/>
    <property type="evidence" value="ECO:0007669"/>
    <property type="project" value="TreeGrafter"/>
</dbReference>
<evidence type="ECO:0000313" key="3">
    <source>
        <dbReference type="EMBL" id="KAJ8398059.1"/>
    </source>
</evidence>
<name>A0AAD7S8U2_9TELE</name>
<dbReference type="GO" id="GO:0009750">
    <property type="term" value="P:response to fructose"/>
    <property type="evidence" value="ECO:0007669"/>
    <property type="project" value="TreeGrafter"/>
</dbReference>
<dbReference type="EMBL" id="JAINUG010000093">
    <property type="protein sequence ID" value="KAJ8398059.1"/>
    <property type="molecule type" value="Genomic_DNA"/>
</dbReference>
<dbReference type="Proteomes" id="UP001221898">
    <property type="component" value="Unassembled WGS sequence"/>
</dbReference>
<dbReference type="InterPro" id="IPR040190">
    <property type="entry name" value="MURQ/GCKR"/>
</dbReference>
<evidence type="ECO:0000259" key="2">
    <source>
        <dbReference type="Pfam" id="PF22198"/>
    </source>
</evidence>
<protein>
    <recommendedName>
        <fullName evidence="2">Glucokinase regulatory protein second SIS domain-containing protein</fullName>
    </recommendedName>
</protein>
<dbReference type="GO" id="GO:0030246">
    <property type="term" value="F:carbohydrate binding"/>
    <property type="evidence" value="ECO:0007669"/>
    <property type="project" value="TreeGrafter"/>
</dbReference>
<dbReference type="InterPro" id="IPR054017">
    <property type="entry name" value="GKRP_SIS_2"/>
</dbReference>
<comment type="caution">
    <text evidence="3">The sequence shown here is derived from an EMBL/GenBank/DDBJ whole genome shotgun (WGS) entry which is preliminary data.</text>
</comment>
<dbReference type="SUPFAM" id="SSF53697">
    <property type="entry name" value="SIS domain"/>
    <property type="match status" value="1"/>
</dbReference>
<dbReference type="GO" id="GO:0070095">
    <property type="term" value="F:fructose-6-phosphate binding"/>
    <property type="evidence" value="ECO:0007669"/>
    <property type="project" value="TreeGrafter"/>
</dbReference>
<dbReference type="InterPro" id="IPR046348">
    <property type="entry name" value="SIS_dom_sf"/>
</dbReference>
<reference evidence="3" key="1">
    <citation type="journal article" date="2023" name="Science">
        <title>Genome structures resolve the early diversification of teleost fishes.</title>
        <authorList>
            <person name="Parey E."/>
            <person name="Louis A."/>
            <person name="Montfort J."/>
            <person name="Bouchez O."/>
            <person name="Roques C."/>
            <person name="Iampietro C."/>
            <person name="Lluch J."/>
            <person name="Castinel A."/>
            <person name="Donnadieu C."/>
            <person name="Desvignes T."/>
            <person name="Floi Bucao C."/>
            <person name="Jouanno E."/>
            <person name="Wen M."/>
            <person name="Mejri S."/>
            <person name="Dirks R."/>
            <person name="Jansen H."/>
            <person name="Henkel C."/>
            <person name="Chen W.J."/>
            <person name="Zahm M."/>
            <person name="Cabau C."/>
            <person name="Klopp C."/>
            <person name="Thompson A.W."/>
            <person name="Robinson-Rechavi M."/>
            <person name="Braasch I."/>
            <person name="Lecointre G."/>
            <person name="Bobe J."/>
            <person name="Postlethwait J.H."/>
            <person name="Berthelot C."/>
            <person name="Roest Crollius H."/>
            <person name="Guiguen Y."/>
        </authorList>
    </citation>
    <scope>NUCLEOTIDE SEQUENCE</scope>
    <source>
        <strain evidence="3">NC1722</strain>
    </source>
</reference>
<accession>A0AAD7S8U2</accession>
<gene>
    <name evidence="3" type="ORF">AAFF_G00431360</name>
</gene>
<feature type="domain" description="Glucokinase regulatory protein second SIS" evidence="2">
    <location>
        <begin position="2"/>
        <end position="49"/>
    </location>
</feature>
<dbReference type="GO" id="GO:0004857">
    <property type="term" value="F:enzyme inhibitor activity"/>
    <property type="evidence" value="ECO:0007669"/>
    <property type="project" value="TreeGrafter"/>
</dbReference>
<dbReference type="Gene3D" id="1.10.8.1080">
    <property type="match status" value="1"/>
</dbReference>
<dbReference type="PANTHER" id="PTHR10088:SF4">
    <property type="entry name" value="GLUCOKINASE REGULATORY PROTEIN"/>
    <property type="match status" value="1"/>
</dbReference>
<proteinExistence type="predicted"/>
<dbReference type="GO" id="GO:1901135">
    <property type="term" value="P:carbohydrate derivative metabolic process"/>
    <property type="evidence" value="ECO:0007669"/>
    <property type="project" value="InterPro"/>
</dbReference>
<evidence type="ECO:0000313" key="4">
    <source>
        <dbReference type="Proteomes" id="UP001221898"/>
    </source>
</evidence>
<dbReference type="GO" id="GO:0005829">
    <property type="term" value="C:cytosol"/>
    <property type="evidence" value="ECO:0007669"/>
    <property type="project" value="TreeGrafter"/>
</dbReference>
<dbReference type="GO" id="GO:0019899">
    <property type="term" value="F:enzyme binding"/>
    <property type="evidence" value="ECO:0007669"/>
    <property type="project" value="TreeGrafter"/>
</dbReference>
<dbReference type="Gene3D" id="3.40.50.10490">
    <property type="entry name" value="Glucose-6-phosphate isomerase like protein, domain 1"/>
    <property type="match status" value="1"/>
</dbReference>
<sequence length="162" mass="17929">MKDVFASVMSFVWPSGSSEDDSCLPMMLQAELCTKWILNAVSTGAHILKGKIYRNYMMDLKVTNSKLFRRAISLLQAIYGTEQPTKEMNTAALNQHTHIANTSSRVVPTALVMLRWSCSLGEARKRLSAHSLIKDAVEACLATSTNRRTTDTTAVRAQTTTT</sequence>
<keyword evidence="1" id="KW-0119">Carbohydrate metabolism</keyword>
<evidence type="ECO:0000256" key="1">
    <source>
        <dbReference type="ARBA" id="ARBA00023277"/>
    </source>
</evidence>